<dbReference type="InterPro" id="IPR050261">
    <property type="entry name" value="FrsA_esterase"/>
</dbReference>
<dbReference type="Gene3D" id="3.40.50.1820">
    <property type="entry name" value="alpha/beta hydrolase"/>
    <property type="match status" value="1"/>
</dbReference>
<evidence type="ECO:0000313" key="3">
    <source>
        <dbReference type="EMBL" id="SMP62470.1"/>
    </source>
</evidence>
<dbReference type="EMBL" id="FXUL01000008">
    <property type="protein sequence ID" value="SMP62470.1"/>
    <property type="molecule type" value="Genomic_DNA"/>
</dbReference>
<keyword evidence="2" id="KW-0732">Signal</keyword>
<evidence type="ECO:0000313" key="4">
    <source>
        <dbReference type="Proteomes" id="UP001158049"/>
    </source>
</evidence>
<reference evidence="3 4" key="1">
    <citation type="submission" date="2017-05" db="EMBL/GenBank/DDBJ databases">
        <authorList>
            <person name="Varghese N."/>
            <person name="Submissions S."/>
        </authorList>
    </citation>
    <scope>NUCLEOTIDE SEQUENCE [LARGE SCALE GENOMIC DNA]</scope>
    <source>
        <strain evidence="3 4">DSM 26001</strain>
    </source>
</reference>
<keyword evidence="1 3" id="KW-0378">Hydrolase</keyword>
<evidence type="ECO:0000256" key="1">
    <source>
        <dbReference type="ARBA" id="ARBA00022801"/>
    </source>
</evidence>
<accession>A0ABY1QCC9</accession>
<dbReference type="RefSeq" id="WP_283442633.1">
    <property type="nucleotide sequence ID" value="NZ_FXUL01000008.1"/>
</dbReference>
<name>A0ABY1QCC9_9BURK</name>
<comment type="caution">
    <text evidence="3">The sequence shown here is derived from an EMBL/GenBank/DDBJ whole genome shotgun (WGS) entry which is preliminary data.</text>
</comment>
<feature type="signal peptide" evidence="2">
    <location>
        <begin position="1"/>
        <end position="21"/>
    </location>
</feature>
<dbReference type="GO" id="GO:0016787">
    <property type="term" value="F:hydrolase activity"/>
    <property type="evidence" value="ECO:0007669"/>
    <property type="project" value="UniProtKB-KW"/>
</dbReference>
<dbReference type="SUPFAM" id="SSF53474">
    <property type="entry name" value="alpha/beta-Hydrolases"/>
    <property type="match status" value="1"/>
</dbReference>
<organism evidence="3 4">
    <name type="scientific">Noviherbaspirillum suwonense</name>
    <dbReference type="NCBI Taxonomy" id="1224511"/>
    <lineage>
        <taxon>Bacteria</taxon>
        <taxon>Pseudomonadati</taxon>
        <taxon>Pseudomonadota</taxon>
        <taxon>Betaproteobacteria</taxon>
        <taxon>Burkholderiales</taxon>
        <taxon>Oxalobacteraceae</taxon>
        <taxon>Noviherbaspirillum</taxon>
    </lineage>
</organism>
<keyword evidence="4" id="KW-1185">Reference proteome</keyword>
<gene>
    <name evidence="3" type="ORF">SAMN06295970_108127</name>
</gene>
<dbReference type="InterPro" id="IPR029058">
    <property type="entry name" value="AB_hydrolase_fold"/>
</dbReference>
<dbReference type="PIRSF" id="PIRSF031982">
    <property type="entry name" value="UCP031982_abhydr"/>
    <property type="match status" value="1"/>
</dbReference>
<dbReference type="Proteomes" id="UP001158049">
    <property type="component" value="Unassembled WGS sequence"/>
</dbReference>
<feature type="chain" id="PRO_5047389299" evidence="2">
    <location>
        <begin position="22"/>
        <end position="328"/>
    </location>
</feature>
<dbReference type="PANTHER" id="PTHR22946:SF9">
    <property type="entry name" value="POLYKETIDE TRANSFERASE AF380"/>
    <property type="match status" value="1"/>
</dbReference>
<evidence type="ECO:0000256" key="2">
    <source>
        <dbReference type="SAM" id="SignalP"/>
    </source>
</evidence>
<proteinExistence type="predicted"/>
<protein>
    <submittedName>
        <fullName evidence="3">Predicted dienelactone hydrolase</fullName>
    </submittedName>
</protein>
<dbReference type="InterPro" id="IPR016986">
    <property type="entry name" value="UCP031982_abhydr"/>
</dbReference>
<dbReference type="PANTHER" id="PTHR22946">
    <property type="entry name" value="DIENELACTONE HYDROLASE DOMAIN-CONTAINING PROTEIN-RELATED"/>
    <property type="match status" value="1"/>
</dbReference>
<sequence length="328" mass="34886">MQRLLLLVMLLLASSLVRVQAAGFQVVTIKGVGDTPMQLAIWYPSAAPTAATSMGLASQEVAAGGAIDGASLPLVIVSHGTGGSGFSHLDTALALARAGFVVAAVTHPGDNYADQSKSVSVLDRPRHMMRTVDYMLAEWPGHDRIDAKRVGIFGFSAGGFTALVDAGGKPDLSLIAPHCAKHPGDFACMLLSKQNGPPPQAQAAAVSARDLGDKRIRSAVVAAPALGFTFTEEGLRDVRIPVQLWRAESDTVLPHPWYAEAVWNGLPVKPEYHVVPKAEHYEFLAPCTEKLAAVAPQICRSPEGFDRGAFHEQFNADVVGFFSKTLKQ</sequence>